<proteinExistence type="predicted"/>
<name>A0AA37JJK2_9FIRM</name>
<gene>
    <name evidence="1" type="ORF">CE91St55_40930</name>
</gene>
<dbReference type="EMBL" id="BQNJ01000001">
    <property type="protein sequence ID" value="GKH02112.1"/>
    <property type="molecule type" value="Genomic_DNA"/>
</dbReference>
<protein>
    <submittedName>
        <fullName evidence="1">Uncharacterized protein</fullName>
    </submittedName>
</protein>
<dbReference type="AlphaFoldDB" id="A0AA37JJK2"/>
<sequence length="68" mass="7896">MISVYSAWDSRLYGVLRHSFYLGYRYAISVIDNVKPLSVSLDMTGKILLTEYELGFIRTLSEQEQRTT</sequence>
<accession>A0AA37JJK2</accession>
<comment type="caution">
    <text evidence="1">The sequence shown here is derived from an EMBL/GenBank/DDBJ whole genome shotgun (WGS) entry which is preliminary data.</text>
</comment>
<evidence type="ECO:0000313" key="1">
    <source>
        <dbReference type="EMBL" id="GKH02112.1"/>
    </source>
</evidence>
<organism evidence="1 2">
    <name type="scientific">Hungatella hathewayi</name>
    <dbReference type="NCBI Taxonomy" id="154046"/>
    <lineage>
        <taxon>Bacteria</taxon>
        <taxon>Bacillati</taxon>
        <taxon>Bacillota</taxon>
        <taxon>Clostridia</taxon>
        <taxon>Lachnospirales</taxon>
        <taxon>Lachnospiraceae</taxon>
        <taxon>Hungatella</taxon>
    </lineage>
</organism>
<reference evidence="1" key="1">
    <citation type="submission" date="2022-01" db="EMBL/GenBank/DDBJ databases">
        <title>Novel bile acid biosynthetic pathways are enriched in the microbiome of centenarians.</title>
        <authorList>
            <person name="Sato Y."/>
            <person name="Atarashi K."/>
            <person name="Plichta R.D."/>
            <person name="Arai Y."/>
            <person name="Sasajima S."/>
            <person name="Kearney M.S."/>
            <person name="Suda W."/>
            <person name="Takeshita K."/>
            <person name="Sasaki T."/>
            <person name="Okamoto S."/>
            <person name="Skelly N.A."/>
            <person name="Okamura Y."/>
            <person name="Vlamakis H."/>
            <person name="Li Y."/>
            <person name="Tanoue T."/>
            <person name="Takei H."/>
            <person name="Nittono H."/>
            <person name="Narushima S."/>
            <person name="Irie J."/>
            <person name="Itoh H."/>
            <person name="Moriya K."/>
            <person name="Sugiura Y."/>
            <person name="Suematsu M."/>
            <person name="Moritoki N."/>
            <person name="Shibata S."/>
            <person name="Littman R.D."/>
            <person name="Fischbach A.M."/>
            <person name="Uwamino Y."/>
            <person name="Inoue T."/>
            <person name="Honda A."/>
            <person name="Hattori M."/>
            <person name="Murai T."/>
            <person name="Xavier J.R."/>
            <person name="Hirose N."/>
            <person name="Honda K."/>
        </authorList>
    </citation>
    <scope>NUCLEOTIDE SEQUENCE</scope>
    <source>
        <strain evidence="1">CE91-St55</strain>
    </source>
</reference>
<dbReference type="Proteomes" id="UP001055091">
    <property type="component" value="Unassembled WGS sequence"/>
</dbReference>
<evidence type="ECO:0000313" key="2">
    <source>
        <dbReference type="Proteomes" id="UP001055091"/>
    </source>
</evidence>